<dbReference type="PANTHER" id="PTHR34984">
    <property type="entry name" value="CARBON STORAGE REGULATOR"/>
    <property type="match status" value="1"/>
</dbReference>
<evidence type="ECO:0000256" key="1">
    <source>
        <dbReference type="ARBA" id="ARBA00022490"/>
    </source>
</evidence>
<dbReference type="GO" id="GO:0005829">
    <property type="term" value="C:cytosol"/>
    <property type="evidence" value="ECO:0007669"/>
    <property type="project" value="TreeGrafter"/>
</dbReference>
<dbReference type="GO" id="GO:0048027">
    <property type="term" value="F:mRNA 5'-UTR binding"/>
    <property type="evidence" value="ECO:0007669"/>
    <property type="project" value="TreeGrafter"/>
</dbReference>
<evidence type="ECO:0000256" key="3">
    <source>
        <dbReference type="ARBA" id="ARBA00022884"/>
    </source>
</evidence>
<keyword evidence="4" id="KW-0010">Activator</keyword>
<proteinExistence type="predicted"/>
<keyword evidence="1" id="KW-0963">Cytoplasm</keyword>
<dbReference type="InterPro" id="IPR003751">
    <property type="entry name" value="CsrA"/>
</dbReference>
<dbReference type="GO" id="GO:0006402">
    <property type="term" value="P:mRNA catabolic process"/>
    <property type="evidence" value="ECO:0007669"/>
    <property type="project" value="InterPro"/>
</dbReference>
<dbReference type="Gene3D" id="2.60.40.4380">
    <property type="entry name" value="Translational regulator CsrA"/>
    <property type="match status" value="1"/>
</dbReference>
<dbReference type="EMBL" id="JAHLFG010000005">
    <property type="protein sequence ID" value="MBU3825952.1"/>
    <property type="molecule type" value="Genomic_DNA"/>
</dbReference>
<sequence length="58" mass="6188">MLVLSQKTGDVLKLGADITISILDVKAGKVRLGISAPAQVKVERQAPPAKPARPKREQ</sequence>
<dbReference type="PANTHER" id="PTHR34984:SF1">
    <property type="entry name" value="CARBON STORAGE REGULATOR"/>
    <property type="match status" value="1"/>
</dbReference>
<evidence type="ECO:0000313" key="5">
    <source>
        <dbReference type="EMBL" id="MBU3825952.1"/>
    </source>
</evidence>
<dbReference type="GO" id="GO:0045947">
    <property type="term" value="P:negative regulation of translational initiation"/>
    <property type="evidence" value="ECO:0007669"/>
    <property type="project" value="TreeGrafter"/>
</dbReference>
<comment type="caution">
    <text evidence="5">The sequence shown here is derived from an EMBL/GenBank/DDBJ whole genome shotgun (WGS) entry which is preliminary data.</text>
</comment>
<dbReference type="SUPFAM" id="SSF117130">
    <property type="entry name" value="CsrA-like"/>
    <property type="match status" value="1"/>
</dbReference>
<keyword evidence="2" id="KW-0810">Translation regulation</keyword>
<evidence type="ECO:0000313" key="6">
    <source>
        <dbReference type="Proteomes" id="UP000824150"/>
    </source>
</evidence>
<dbReference type="AlphaFoldDB" id="A0A9E2KMC1"/>
<protein>
    <submittedName>
        <fullName evidence="5">Carbon storage regulator</fullName>
    </submittedName>
</protein>
<evidence type="ECO:0000256" key="4">
    <source>
        <dbReference type="ARBA" id="ARBA00023159"/>
    </source>
</evidence>
<reference evidence="5" key="1">
    <citation type="journal article" date="2021" name="PeerJ">
        <title>Extensive microbial diversity within the chicken gut microbiome revealed by metagenomics and culture.</title>
        <authorList>
            <person name="Gilroy R."/>
            <person name="Ravi A."/>
            <person name="Getino M."/>
            <person name="Pursley I."/>
            <person name="Horton D.L."/>
            <person name="Alikhan N.F."/>
            <person name="Baker D."/>
            <person name="Gharbi K."/>
            <person name="Hall N."/>
            <person name="Watson M."/>
            <person name="Adriaenssens E.M."/>
            <person name="Foster-Nyarko E."/>
            <person name="Jarju S."/>
            <person name="Secka A."/>
            <person name="Antonio M."/>
            <person name="Oren A."/>
            <person name="Chaudhuri R.R."/>
            <person name="La Ragione R."/>
            <person name="Hildebrand F."/>
            <person name="Pallen M.J."/>
        </authorList>
    </citation>
    <scope>NUCLEOTIDE SEQUENCE</scope>
    <source>
        <strain evidence="5">687</strain>
    </source>
</reference>
<gene>
    <name evidence="5" type="ORF">IAA31_00455</name>
</gene>
<dbReference type="InterPro" id="IPR036107">
    <property type="entry name" value="CsrA_sf"/>
</dbReference>
<organism evidence="5 6">
    <name type="scientific">Candidatus Anaerobiospirillum merdipullorum</name>
    <dbReference type="NCBI Taxonomy" id="2838450"/>
    <lineage>
        <taxon>Bacteria</taxon>
        <taxon>Pseudomonadati</taxon>
        <taxon>Pseudomonadota</taxon>
        <taxon>Gammaproteobacteria</taxon>
        <taxon>Aeromonadales</taxon>
        <taxon>Succinivibrionaceae</taxon>
        <taxon>Anaerobiospirillum</taxon>
    </lineage>
</organism>
<dbReference type="GO" id="GO:0006109">
    <property type="term" value="P:regulation of carbohydrate metabolic process"/>
    <property type="evidence" value="ECO:0007669"/>
    <property type="project" value="InterPro"/>
</dbReference>
<evidence type="ECO:0000256" key="2">
    <source>
        <dbReference type="ARBA" id="ARBA00022845"/>
    </source>
</evidence>
<keyword evidence="3" id="KW-0694">RNA-binding</keyword>
<accession>A0A9E2KMC1</accession>
<reference evidence="5" key="2">
    <citation type="submission" date="2021-04" db="EMBL/GenBank/DDBJ databases">
        <authorList>
            <person name="Gilroy R."/>
        </authorList>
    </citation>
    <scope>NUCLEOTIDE SEQUENCE</scope>
    <source>
        <strain evidence="5">687</strain>
    </source>
</reference>
<dbReference type="Pfam" id="PF02599">
    <property type="entry name" value="CsrA"/>
    <property type="match status" value="1"/>
</dbReference>
<name>A0A9E2KMC1_9GAMM</name>
<dbReference type="Proteomes" id="UP000824150">
    <property type="component" value="Unassembled WGS sequence"/>
</dbReference>